<proteinExistence type="predicted"/>
<keyword evidence="6 8" id="KW-1133">Transmembrane helix</keyword>
<comment type="subcellular location">
    <subcellularLocation>
        <location evidence="1">Cell inner membrane</location>
        <topology evidence="1">Multi-pass membrane protein</topology>
    </subcellularLocation>
</comment>
<keyword evidence="5 8" id="KW-0812">Transmembrane</keyword>
<reference evidence="9" key="1">
    <citation type="journal article" date="2014" name="Front. Microbiol.">
        <title>High frequency of phylogenetically diverse reductive dehalogenase-homologous genes in deep subseafloor sedimentary metagenomes.</title>
        <authorList>
            <person name="Kawai M."/>
            <person name="Futagami T."/>
            <person name="Toyoda A."/>
            <person name="Takaki Y."/>
            <person name="Nishi S."/>
            <person name="Hori S."/>
            <person name="Arai W."/>
            <person name="Tsubouchi T."/>
            <person name="Morono Y."/>
            <person name="Uchiyama I."/>
            <person name="Ito T."/>
            <person name="Fujiyama A."/>
            <person name="Inagaki F."/>
            <person name="Takami H."/>
        </authorList>
    </citation>
    <scope>NUCLEOTIDE SEQUENCE</scope>
    <source>
        <strain evidence="9">Expedition CK06-06</strain>
    </source>
</reference>
<gene>
    <name evidence="9" type="ORF">S01H1_65181</name>
</gene>
<evidence type="ECO:0000313" key="9">
    <source>
        <dbReference type="EMBL" id="GAG35087.1"/>
    </source>
</evidence>
<keyword evidence="3" id="KW-1003">Cell membrane</keyword>
<sequence>GRALLLVPGALLFVLVVVFPAVALVSRSISLGAADAQSIWPTGRQWGLLGRSLWLAGWATVVGVSLSLPAAYVVGRVGRLIRSPVLGAMLLAPLLLPPMVYVFGWQRFPRLGVPDELLCIWVWASWLWPIPAMLIGTAWARWGRYAYEAAVLDAPPHRAFGRVVLPLLVRQAGMGGLILLALYLTEYSVPHACGLIVLATELLGQAMLSPRPADVLMPAWPLVAVAVLALGVFYAAWRRRGAEEGELAAEP</sequence>
<evidence type="ECO:0000256" key="1">
    <source>
        <dbReference type="ARBA" id="ARBA00004429"/>
    </source>
</evidence>
<evidence type="ECO:0000256" key="4">
    <source>
        <dbReference type="ARBA" id="ARBA00022519"/>
    </source>
</evidence>
<dbReference type="PANTHER" id="PTHR43357:SF4">
    <property type="entry name" value="INNER MEMBRANE ABC TRANSPORTER PERMEASE PROTEIN YDCV"/>
    <property type="match status" value="1"/>
</dbReference>
<protein>
    <recommendedName>
        <fullName evidence="10">ABC transmembrane type-1 domain-containing protein</fullName>
    </recommendedName>
</protein>
<keyword evidence="2" id="KW-0813">Transport</keyword>
<feature type="transmembrane region" description="Helical" evidence="8">
    <location>
        <begin position="215"/>
        <end position="237"/>
    </location>
</feature>
<name>X0XI77_9ZZZZ</name>
<accession>X0XI77</accession>
<dbReference type="Gene3D" id="1.10.3720.10">
    <property type="entry name" value="MetI-like"/>
    <property type="match status" value="1"/>
</dbReference>
<keyword evidence="4" id="KW-0997">Cell inner membrane</keyword>
<evidence type="ECO:0000256" key="8">
    <source>
        <dbReference type="SAM" id="Phobius"/>
    </source>
</evidence>
<dbReference type="InterPro" id="IPR035906">
    <property type="entry name" value="MetI-like_sf"/>
</dbReference>
<feature type="transmembrane region" description="Helical" evidence="8">
    <location>
        <begin position="120"/>
        <end position="142"/>
    </location>
</feature>
<comment type="caution">
    <text evidence="9">The sequence shown here is derived from an EMBL/GenBank/DDBJ whole genome shotgun (WGS) entry which is preliminary data.</text>
</comment>
<organism evidence="9">
    <name type="scientific">marine sediment metagenome</name>
    <dbReference type="NCBI Taxonomy" id="412755"/>
    <lineage>
        <taxon>unclassified sequences</taxon>
        <taxon>metagenomes</taxon>
        <taxon>ecological metagenomes</taxon>
    </lineage>
</organism>
<feature type="transmembrane region" description="Helical" evidence="8">
    <location>
        <begin position="86"/>
        <end position="108"/>
    </location>
</feature>
<dbReference type="GO" id="GO:0005886">
    <property type="term" value="C:plasma membrane"/>
    <property type="evidence" value="ECO:0007669"/>
    <property type="project" value="UniProtKB-SubCell"/>
</dbReference>
<evidence type="ECO:0000256" key="2">
    <source>
        <dbReference type="ARBA" id="ARBA00022448"/>
    </source>
</evidence>
<evidence type="ECO:0000256" key="5">
    <source>
        <dbReference type="ARBA" id="ARBA00022692"/>
    </source>
</evidence>
<evidence type="ECO:0000256" key="7">
    <source>
        <dbReference type="ARBA" id="ARBA00023136"/>
    </source>
</evidence>
<evidence type="ECO:0008006" key="10">
    <source>
        <dbReference type="Google" id="ProtNLM"/>
    </source>
</evidence>
<evidence type="ECO:0000256" key="6">
    <source>
        <dbReference type="ARBA" id="ARBA00022989"/>
    </source>
</evidence>
<keyword evidence="7 8" id="KW-0472">Membrane</keyword>
<feature type="non-terminal residue" evidence="9">
    <location>
        <position position="251"/>
    </location>
</feature>
<dbReference type="PANTHER" id="PTHR43357">
    <property type="entry name" value="INNER MEMBRANE ABC TRANSPORTER PERMEASE PROTEIN YDCV"/>
    <property type="match status" value="1"/>
</dbReference>
<feature type="transmembrane region" description="Helical" evidence="8">
    <location>
        <begin position="163"/>
        <end position="183"/>
    </location>
</feature>
<dbReference type="EMBL" id="BARS01043016">
    <property type="protein sequence ID" value="GAG35087.1"/>
    <property type="molecule type" value="Genomic_DNA"/>
</dbReference>
<feature type="transmembrane region" description="Helical" evidence="8">
    <location>
        <begin position="52"/>
        <end position="74"/>
    </location>
</feature>
<feature type="non-terminal residue" evidence="9">
    <location>
        <position position="1"/>
    </location>
</feature>
<dbReference type="SUPFAM" id="SSF161098">
    <property type="entry name" value="MetI-like"/>
    <property type="match status" value="1"/>
</dbReference>
<evidence type="ECO:0000256" key="3">
    <source>
        <dbReference type="ARBA" id="ARBA00022475"/>
    </source>
</evidence>
<dbReference type="AlphaFoldDB" id="X0XI77"/>